<dbReference type="STRING" id="1758689.SGUI_2159"/>
<dbReference type="PROSITE" id="PS50110">
    <property type="entry name" value="RESPONSE_REGULATORY"/>
    <property type="match status" value="1"/>
</dbReference>
<dbReference type="InterPro" id="IPR001789">
    <property type="entry name" value="Sig_transdc_resp-reg_receiver"/>
</dbReference>
<feature type="domain" description="OmpR/PhoB-type" evidence="5">
    <location>
        <begin position="105"/>
        <end position="203"/>
    </location>
</feature>
<name>A0A1B1NDX6_9MICO</name>
<keyword evidence="1 3" id="KW-0238">DNA-binding</keyword>
<evidence type="ECO:0000259" key="5">
    <source>
        <dbReference type="PROSITE" id="PS51755"/>
    </source>
</evidence>
<evidence type="ECO:0000313" key="7">
    <source>
        <dbReference type="Proteomes" id="UP000092482"/>
    </source>
</evidence>
<reference evidence="6 7" key="1">
    <citation type="submission" date="2016-03" db="EMBL/GenBank/DDBJ databases">
        <title>Shallow-sea hydrothermal system.</title>
        <authorList>
            <person name="Tang K."/>
        </authorList>
    </citation>
    <scope>NUCLEOTIDE SEQUENCE [LARGE SCALE GENOMIC DNA]</scope>
    <source>
        <strain evidence="6 7">JLT9</strain>
    </source>
</reference>
<evidence type="ECO:0000313" key="6">
    <source>
        <dbReference type="EMBL" id="ANS79555.1"/>
    </source>
</evidence>
<dbReference type="GO" id="GO:0032993">
    <property type="term" value="C:protein-DNA complex"/>
    <property type="evidence" value="ECO:0007669"/>
    <property type="project" value="TreeGrafter"/>
</dbReference>
<dbReference type="SMART" id="SM00862">
    <property type="entry name" value="Trans_reg_C"/>
    <property type="match status" value="1"/>
</dbReference>
<proteinExistence type="predicted"/>
<dbReference type="InterPro" id="IPR036388">
    <property type="entry name" value="WH-like_DNA-bd_sf"/>
</dbReference>
<dbReference type="EMBL" id="CP014989">
    <property type="protein sequence ID" value="ANS79555.1"/>
    <property type="molecule type" value="Genomic_DNA"/>
</dbReference>
<feature type="DNA-binding region" description="OmpR/PhoB-type" evidence="3">
    <location>
        <begin position="105"/>
        <end position="203"/>
    </location>
</feature>
<dbReference type="GO" id="GO:0006355">
    <property type="term" value="P:regulation of DNA-templated transcription"/>
    <property type="evidence" value="ECO:0007669"/>
    <property type="project" value="InterPro"/>
</dbReference>
<dbReference type="CDD" id="cd00383">
    <property type="entry name" value="trans_reg_C"/>
    <property type="match status" value="1"/>
</dbReference>
<evidence type="ECO:0000256" key="3">
    <source>
        <dbReference type="PROSITE-ProRule" id="PRU01091"/>
    </source>
</evidence>
<evidence type="ECO:0000259" key="4">
    <source>
        <dbReference type="PROSITE" id="PS50110"/>
    </source>
</evidence>
<evidence type="ECO:0000256" key="1">
    <source>
        <dbReference type="ARBA" id="ARBA00023125"/>
    </source>
</evidence>
<dbReference type="Proteomes" id="UP000092482">
    <property type="component" value="Chromosome"/>
</dbReference>
<dbReference type="AlphaFoldDB" id="A0A1B1NDX6"/>
<protein>
    <submittedName>
        <fullName evidence="6">DNA-binding response regulator</fullName>
    </submittedName>
</protein>
<accession>A0A1B1NDX6</accession>
<dbReference type="SUPFAM" id="SSF46894">
    <property type="entry name" value="C-terminal effector domain of the bipartite response regulators"/>
    <property type="match status" value="1"/>
</dbReference>
<dbReference type="PROSITE" id="PS51755">
    <property type="entry name" value="OMPR_PHOB"/>
    <property type="match status" value="1"/>
</dbReference>
<dbReference type="GO" id="GO:0005829">
    <property type="term" value="C:cytosol"/>
    <property type="evidence" value="ECO:0007669"/>
    <property type="project" value="TreeGrafter"/>
</dbReference>
<dbReference type="KEGG" id="serj:SGUI_2159"/>
<feature type="domain" description="Response regulatory" evidence="4">
    <location>
        <begin position="1"/>
        <end position="97"/>
    </location>
</feature>
<dbReference type="InterPro" id="IPR039420">
    <property type="entry name" value="WalR-like"/>
</dbReference>
<dbReference type="Gene3D" id="1.10.10.10">
    <property type="entry name" value="Winged helix-like DNA-binding domain superfamily/Winged helix DNA-binding domain"/>
    <property type="match status" value="1"/>
</dbReference>
<dbReference type="SUPFAM" id="SSF52172">
    <property type="entry name" value="CheY-like"/>
    <property type="match status" value="1"/>
</dbReference>
<dbReference type="PANTHER" id="PTHR48111">
    <property type="entry name" value="REGULATOR OF RPOS"/>
    <property type="match status" value="1"/>
</dbReference>
<dbReference type="PANTHER" id="PTHR48111:SF28">
    <property type="entry name" value="TRANSCRIPTIONAL REGULATORY PROTEIN TCRX-RELATED"/>
    <property type="match status" value="1"/>
</dbReference>
<gene>
    <name evidence="6" type="ORF">SGUI_2159</name>
</gene>
<dbReference type="InterPro" id="IPR011006">
    <property type="entry name" value="CheY-like_superfamily"/>
</dbReference>
<sequence>MVDVLGGIAEAVWVCGQSPPQSPGGIAVAVACAPTTGRVERDLSLRLRAAGIATPLLVVAGRAATDDVVAALDSGADDVVCRPVRLPEIVARLRALARREPVVPTPRLVVGDLTLDLGAQRVSRGEAPIELSPHLFTLLETFAWHPGQVLTRAVLVEAVWDPAHDPTSNVVEQSVAALRRRIDTPFGRRSLQTVRGRGYRLDPAA</sequence>
<evidence type="ECO:0000256" key="2">
    <source>
        <dbReference type="PROSITE-ProRule" id="PRU00169"/>
    </source>
</evidence>
<dbReference type="Gene3D" id="6.10.250.690">
    <property type="match status" value="1"/>
</dbReference>
<keyword evidence="7" id="KW-1185">Reference proteome</keyword>
<dbReference type="InterPro" id="IPR016032">
    <property type="entry name" value="Sig_transdc_resp-reg_C-effctor"/>
</dbReference>
<dbReference type="GO" id="GO:0000976">
    <property type="term" value="F:transcription cis-regulatory region binding"/>
    <property type="evidence" value="ECO:0007669"/>
    <property type="project" value="TreeGrafter"/>
</dbReference>
<dbReference type="GO" id="GO:0000156">
    <property type="term" value="F:phosphorelay response regulator activity"/>
    <property type="evidence" value="ECO:0007669"/>
    <property type="project" value="TreeGrafter"/>
</dbReference>
<dbReference type="Pfam" id="PF00486">
    <property type="entry name" value="Trans_reg_C"/>
    <property type="match status" value="1"/>
</dbReference>
<comment type="caution">
    <text evidence="2">Lacks conserved residue(s) required for the propagation of feature annotation.</text>
</comment>
<dbReference type="InterPro" id="IPR001867">
    <property type="entry name" value="OmpR/PhoB-type_DNA-bd"/>
</dbReference>
<organism evidence="6 7">
    <name type="scientific">Serinicoccus hydrothermalis</name>
    <dbReference type="NCBI Taxonomy" id="1758689"/>
    <lineage>
        <taxon>Bacteria</taxon>
        <taxon>Bacillati</taxon>
        <taxon>Actinomycetota</taxon>
        <taxon>Actinomycetes</taxon>
        <taxon>Micrococcales</taxon>
        <taxon>Ornithinimicrobiaceae</taxon>
        <taxon>Serinicoccus</taxon>
    </lineage>
</organism>